<dbReference type="Pfam" id="PF11986">
    <property type="entry name" value="PB1-F2"/>
    <property type="match status" value="1"/>
</dbReference>
<organism evidence="3 4">
    <name type="scientific">Influenza A virus</name>
    <name type="common">A/chicken/Egypt/D7663C/2013(H9N2)</name>
    <dbReference type="NCBI Taxonomy" id="1427591"/>
    <lineage>
        <taxon>Viruses</taxon>
        <taxon>Riboviria</taxon>
        <taxon>Orthornavirae</taxon>
        <taxon>Negarnaviricota</taxon>
        <taxon>Polyploviricotina</taxon>
        <taxon>Insthoviricetes</taxon>
        <taxon>Articulavirales</taxon>
        <taxon>Orthomyxoviridae</taxon>
        <taxon>Alphainfluenzavirus</taxon>
        <taxon>Alphainfluenzavirus influenzae</taxon>
        <taxon>Influenza A virus</taxon>
    </lineage>
</organism>
<proteinExistence type="predicted"/>
<name>V5U6F4_9INFA</name>
<evidence type="ECO:0000313" key="3">
    <source>
        <dbReference type="EMBL" id="AHB72953.1"/>
    </source>
</evidence>
<dbReference type="EMBL" id="KF881368">
    <property type="protein sequence ID" value="AHB72953.1"/>
    <property type="molecule type" value="Viral_cRNA"/>
</dbReference>
<reference evidence="3 4" key="1">
    <citation type="journal article" date="2014" name="J. Gen. Virol.">
        <title>Molecular characterization of avian influenza H5N1 virus in Egypt and the emergence of a novel endemic subclade.</title>
        <authorList>
            <person name="El-Shesheny R."/>
            <person name="Kandeil A."/>
            <person name="Bagato O."/>
            <person name="Maatouq A.M."/>
            <person name="Moatasim Y."/>
            <person name="Rubrum A."/>
            <person name="Song M.S."/>
            <person name="Webby R.J."/>
            <person name="Ali M.A."/>
            <person name="Kayali G."/>
        </authorList>
    </citation>
    <scope>NUCLEOTIDE SEQUENCE [LARGE SCALE GENOMIC DNA]</scope>
    <source>
        <strain evidence="3">A/chicken/Egypt/D7663C/2013</strain>
    </source>
</reference>
<accession>V5U6F4</accession>
<evidence type="ECO:0000256" key="2">
    <source>
        <dbReference type="ARBA" id="ARBA00023200"/>
    </source>
</evidence>
<dbReference type="InterPro" id="IPR021045">
    <property type="entry name" value="Flu_proapoptotic_PB1-F2"/>
</dbReference>
<dbReference type="Proteomes" id="UP000120803">
    <property type="component" value="Genome"/>
</dbReference>
<protein>
    <submittedName>
        <fullName evidence="3">Putative PB1-F2 protein</fullName>
    </submittedName>
</protein>
<evidence type="ECO:0000256" key="1">
    <source>
        <dbReference type="ARBA" id="ARBA00022562"/>
    </source>
</evidence>
<evidence type="ECO:0000313" key="4">
    <source>
        <dbReference type="Proteomes" id="UP000120803"/>
    </source>
</evidence>
<keyword evidence="1" id="KW-1048">Host nucleus</keyword>
<gene>
    <name evidence="3" type="primary">PB1-F2</name>
</gene>
<sequence length="52" mass="6355">MGHYLKITSQADMHKQTVCWKQWPSLRSPTQVSLKTHVLRRWKSFNKREWTN</sequence>
<keyword evidence="2" id="KW-1035">Host cytoplasm</keyword>